<reference evidence="5" key="1">
    <citation type="submission" date="2014-08" db="EMBL/GenBank/DDBJ databases">
        <authorList>
            <person name="Murali S."/>
            <person name="Richards S."/>
            <person name="Bandaranaike D."/>
            <person name="Bellair M."/>
            <person name="Blankenburg K."/>
            <person name="Chao H."/>
            <person name="Dinh H."/>
            <person name="Doddapaneni H."/>
            <person name="Dugan-Rocha S."/>
            <person name="Elkadiri S."/>
            <person name="Gnanaolivu R."/>
            <person name="Hughes D."/>
            <person name="Lee S."/>
            <person name="Li M."/>
            <person name="Ming W."/>
            <person name="Munidasa M."/>
            <person name="Muniz J."/>
            <person name="Nguyen L."/>
            <person name="Osuji N."/>
            <person name="Pu L.-L."/>
            <person name="Puazo M."/>
            <person name="Skinner E."/>
            <person name="Qu C."/>
            <person name="Quiroz J."/>
            <person name="Raj R."/>
            <person name="Weissenberger G."/>
            <person name="Xin Y."/>
            <person name="Zou X."/>
            <person name="Han Y."/>
            <person name="Worley K."/>
            <person name="Muzny D."/>
            <person name="Gibbs R."/>
        </authorList>
    </citation>
    <scope>NUCLEOTIDE SEQUENCE</scope>
    <source>
        <strain evidence="5">HAZT.00-mixed</strain>
        <tissue evidence="5">Whole organism</tissue>
    </source>
</reference>
<dbReference type="InterPro" id="IPR006076">
    <property type="entry name" value="FAD-dep_OxRdtase"/>
</dbReference>
<dbReference type="GO" id="GO:0032981">
    <property type="term" value="P:mitochondrial respiratory chain complex I assembly"/>
    <property type="evidence" value="ECO:0007669"/>
    <property type="project" value="TreeGrafter"/>
</dbReference>
<dbReference type="InterPro" id="IPR036188">
    <property type="entry name" value="FAD/NAD-bd_sf"/>
</dbReference>
<evidence type="ECO:0000256" key="1">
    <source>
        <dbReference type="ARBA" id="ARBA00023002"/>
    </source>
</evidence>
<dbReference type="GO" id="GO:0005739">
    <property type="term" value="C:mitochondrion"/>
    <property type="evidence" value="ECO:0007669"/>
    <property type="project" value="GOC"/>
</dbReference>
<evidence type="ECO:0000313" key="5">
    <source>
        <dbReference type="EMBL" id="KAA0202777.1"/>
    </source>
</evidence>
<proteinExistence type="predicted"/>
<organism evidence="5">
    <name type="scientific">Hyalella azteca</name>
    <name type="common">Amphipod</name>
    <dbReference type="NCBI Taxonomy" id="294128"/>
    <lineage>
        <taxon>Eukaryota</taxon>
        <taxon>Metazoa</taxon>
        <taxon>Ecdysozoa</taxon>
        <taxon>Arthropoda</taxon>
        <taxon>Crustacea</taxon>
        <taxon>Multicrustacea</taxon>
        <taxon>Malacostraca</taxon>
        <taxon>Eumalacostraca</taxon>
        <taxon>Peracarida</taxon>
        <taxon>Amphipoda</taxon>
        <taxon>Senticaudata</taxon>
        <taxon>Talitrida</taxon>
        <taxon>Talitroidea</taxon>
        <taxon>Hyalellidae</taxon>
        <taxon>Hyalella</taxon>
    </lineage>
</organism>
<dbReference type="SUPFAM" id="SSF51905">
    <property type="entry name" value="FAD/NAD(P)-binding domain"/>
    <property type="match status" value="1"/>
</dbReference>
<dbReference type="Proteomes" id="UP000711488">
    <property type="component" value="Unassembled WGS sequence"/>
</dbReference>
<evidence type="ECO:0000256" key="3">
    <source>
        <dbReference type="ARBA" id="ARBA00046185"/>
    </source>
</evidence>
<gene>
    <name evidence="5" type="ORF">HAZT_HAZT005059</name>
</gene>
<dbReference type="AlphaFoldDB" id="A0A6A0HDP6"/>
<dbReference type="Pfam" id="PF01266">
    <property type="entry name" value="DAO"/>
    <property type="match status" value="1"/>
</dbReference>
<dbReference type="EMBL" id="JQDR03003064">
    <property type="protein sequence ID" value="KAA0202777.1"/>
    <property type="molecule type" value="Genomic_DNA"/>
</dbReference>
<dbReference type="GO" id="GO:0016491">
    <property type="term" value="F:oxidoreductase activity"/>
    <property type="evidence" value="ECO:0007669"/>
    <property type="project" value="UniProtKB-KW"/>
</dbReference>
<comment type="function">
    <text evidence="3">Required for the assembly of the mitochondrial membrane respiratory chain NADH dehydrogenase (Complex I). Involved in mid-late stages of complex I assembly.</text>
</comment>
<protein>
    <recommendedName>
        <fullName evidence="2">FAD-dependent oxidoreductase domain-containing protein 1</fullName>
    </recommendedName>
</protein>
<dbReference type="PANTHER" id="PTHR13847:SF287">
    <property type="entry name" value="FAD-DEPENDENT OXIDOREDUCTASE DOMAIN-CONTAINING PROTEIN 1"/>
    <property type="match status" value="1"/>
</dbReference>
<evidence type="ECO:0000256" key="2">
    <source>
        <dbReference type="ARBA" id="ARBA00039785"/>
    </source>
</evidence>
<dbReference type="Gene3D" id="3.30.9.10">
    <property type="entry name" value="D-Amino Acid Oxidase, subunit A, domain 2"/>
    <property type="match status" value="1"/>
</dbReference>
<comment type="caution">
    <text evidence="5">The sequence shown here is derived from an EMBL/GenBank/DDBJ whole genome shotgun (WGS) entry which is preliminary data.</text>
</comment>
<accession>A0A6A0HDP6</accession>
<dbReference type="Gene3D" id="3.50.50.60">
    <property type="entry name" value="FAD/NAD(P)-binding domain"/>
    <property type="match status" value="1"/>
</dbReference>
<evidence type="ECO:0000259" key="4">
    <source>
        <dbReference type="Pfam" id="PF01266"/>
    </source>
</evidence>
<reference evidence="5" key="3">
    <citation type="submission" date="2019-06" db="EMBL/GenBank/DDBJ databases">
        <authorList>
            <person name="Poynton C."/>
            <person name="Hasenbein S."/>
            <person name="Benoit J.B."/>
            <person name="Sepulveda M.S."/>
            <person name="Poelchau M.F."/>
            <person name="Murali S.C."/>
            <person name="Chen S."/>
            <person name="Glastad K.M."/>
            <person name="Werren J.H."/>
            <person name="Vineis J.H."/>
            <person name="Bowen J.L."/>
            <person name="Friedrich M."/>
            <person name="Jones J."/>
            <person name="Robertson H.M."/>
            <person name="Feyereisen R."/>
            <person name="Mechler-Hickson A."/>
            <person name="Mathers N."/>
            <person name="Lee C.E."/>
            <person name="Colbourne J.K."/>
            <person name="Biales A."/>
            <person name="Johnston J.S."/>
            <person name="Wellborn G.A."/>
            <person name="Rosendale A.J."/>
            <person name="Cridge A.G."/>
            <person name="Munoz-Torres M.C."/>
            <person name="Bain P.A."/>
            <person name="Manny A.R."/>
            <person name="Major K.M."/>
            <person name="Lambert F.N."/>
            <person name="Vulpe C.D."/>
            <person name="Tuck P."/>
            <person name="Blalock B.J."/>
            <person name="Lin Y.-Y."/>
            <person name="Smith M.E."/>
            <person name="Ochoa-Acuna H."/>
            <person name="Chen M.-J.M."/>
            <person name="Childers C.P."/>
            <person name="Qu J."/>
            <person name="Dugan S."/>
            <person name="Lee S.L."/>
            <person name="Chao H."/>
            <person name="Dinh H."/>
            <person name="Han Y."/>
            <person name="Doddapaneni H."/>
            <person name="Worley K.C."/>
            <person name="Muzny D.M."/>
            <person name="Gibbs R.A."/>
            <person name="Richards S."/>
        </authorList>
    </citation>
    <scope>NUCLEOTIDE SEQUENCE</scope>
    <source>
        <strain evidence="5">HAZT.00-mixed</strain>
        <tissue evidence="5">Whole organism</tissue>
    </source>
</reference>
<keyword evidence="1" id="KW-0560">Oxidoreductase</keyword>
<sequence length="260" mass="29014">MLDVQQIKERFPWMNTDGLAAGVLGVEGEGWFDPWSLLMALRRKAVHLGAQYIEAEVVDVKFKEAHEMISYLDGHPTNADLCINQVSVRLPNQEVRTIAPAYVIMAAGHSSGSLCYDLMGVGKAEEGLMAYPVPIEPRKRYVYCFHAPKGPGLATPLVVDPSRAYFRREGFGNMFLAGMSPTEEEEPPCDNLEVDDEFFLHRVWPAIAHRVPGFQEIKVQGSWSGFYEYNVFDQNGIVGFHPKIDNLFLASGFSGHGETC</sequence>
<name>A0A6A0HDP6_HYAAZ</name>
<feature type="domain" description="FAD dependent oxidoreductase" evidence="4">
    <location>
        <begin position="1"/>
        <end position="257"/>
    </location>
</feature>
<reference evidence="5" key="2">
    <citation type="journal article" date="2018" name="Environ. Sci. Technol.">
        <title>The Toxicogenome of Hyalella azteca: A Model for Sediment Ecotoxicology and Evolutionary Toxicology.</title>
        <authorList>
            <person name="Poynton H.C."/>
            <person name="Hasenbein S."/>
            <person name="Benoit J.B."/>
            <person name="Sepulveda M.S."/>
            <person name="Poelchau M.F."/>
            <person name="Hughes D.S.T."/>
            <person name="Murali S.C."/>
            <person name="Chen S."/>
            <person name="Glastad K.M."/>
            <person name="Goodisman M.A.D."/>
            <person name="Werren J.H."/>
            <person name="Vineis J.H."/>
            <person name="Bowen J.L."/>
            <person name="Friedrich M."/>
            <person name="Jones J."/>
            <person name="Robertson H.M."/>
            <person name="Feyereisen R."/>
            <person name="Mechler-Hickson A."/>
            <person name="Mathers N."/>
            <person name="Lee C.E."/>
            <person name="Colbourne J.K."/>
            <person name="Biales A."/>
            <person name="Johnston J.S."/>
            <person name="Wellborn G.A."/>
            <person name="Rosendale A.J."/>
            <person name="Cridge A.G."/>
            <person name="Munoz-Torres M.C."/>
            <person name="Bain P.A."/>
            <person name="Manny A.R."/>
            <person name="Major K.M."/>
            <person name="Lambert F.N."/>
            <person name="Vulpe C.D."/>
            <person name="Tuck P."/>
            <person name="Blalock B.J."/>
            <person name="Lin Y.Y."/>
            <person name="Smith M.E."/>
            <person name="Ochoa-Acuna H."/>
            <person name="Chen M.M."/>
            <person name="Childers C.P."/>
            <person name="Qu J."/>
            <person name="Dugan S."/>
            <person name="Lee S.L."/>
            <person name="Chao H."/>
            <person name="Dinh H."/>
            <person name="Han Y."/>
            <person name="Doddapaneni H."/>
            <person name="Worley K.C."/>
            <person name="Muzny D.M."/>
            <person name="Gibbs R.A."/>
            <person name="Richards S."/>
        </authorList>
    </citation>
    <scope>NUCLEOTIDE SEQUENCE</scope>
    <source>
        <strain evidence="5">HAZT.00-mixed</strain>
        <tissue evidence="5">Whole organism</tissue>
    </source>
</reference>
<dbReference type="PANTHER" id="PTHR13847">
    <property type="entry name" value="SARCOSINE DEHYDROGENASE-RELATED"/>
    <property type="match status" value="1"/>
</dbReference>